<accession>A0A2P5DT15</accession>
<evidence type="ECO:0000313" key="2">
    <source>
        <dbReference type="Proteomes" id="UP000237105"/>
    </source>
</evidence>
<comment type="caution">
    <text evidence="1">The sequence shown here is derived from an EMBL/GenBank/DDBJ whole genome shotgun (WGS) entry which is preliminary data.</text>
</comment>
<reference evidence="2" key="1">
    <citation type="submission" date="2016-06" db="EMBL/GenBank/DDBJ databases">
        <title>Parallel loss of symbiosis genes in relatives of nitrogen-fixing non-legume Parasponia.</title>
        <authorList>
            <person name="Van Velzen R."/>
            <person name="Holmer R."/>
            <person name="Bu F."/>
            <person name="Rutten L."/>
            <person name="Van Zeijl A."/>
            <person name="Liu W."/>
            <person name="Santuari L."/>
            <person name="Cao Q."/>
            <person name="Sharma T."/>
            <person name="Shen D."/>
            <person name="Roswanjaya Y."/>
            <person name="Wardhani T."/>
            <person name="Kalhor M.S."/>
            <person name="Jansen J."/>
            <person name="Van den Hoogen J."/>
            <person name="Gungor B."/>
            <person name="Hartog M."/>
            <person name="Hontelez J."/>
            <person name="Verver J."/>
            <person name="Yang W.-C."/>
            <person name="Schijlen E."/>
            <person name="Repin R."/>
            <person name="Schilthuizen M."/>
            <person name="Schranz E."/>
            <person name="Heidstra R."/>
            <person name="Miyata K."/>
            <person name="Fedorova E."/>
            <person name="Kohlen W."/>
            <person name="Bisseling T."/>
            <person name="Smit S."/>
            <person name="Geurts R."/>
        </authorList>
    </citation>
    <scope>NUCLEOTIDE SEQUENCE [LARGE SCALE GENOMIC DNA]</scope>
    <source>
        <strain evidence="2">cv. WU1-14</strain>
    </source>
</reference>
<sequence>MRQIIDSREEIIQSSPDQRGLAVMSYESLTQLRHYLLFLVGEHTFRVLLVSSTHCHFHLEGPCLALLFSLHPQSGWGRDFPWLLLTPELLLDLILPSRRQAFDPAFVPDWVTLPGGFLRHQAACFLLSFSRVSSDVIWLFVRGERSRETLTLSLALFSSHRRRQTVSAVLTNCPRVFELLVLVLPTVHVSKLLVLFLPTVHVSSLSEDAFDLTPDRRGWGSHLQRLSDA</sequence>
<organism evidence="1 2">
    <name type="scientific">Parasponia andersonii</name>
    <name type="common">Sponia andersonii</name>
    <dbReference type="NCBI Taxonomy" id="3476"/>
    <lineage>
        <taxon>Eukaryota</taxon>
        <taxon>Viridiplantae</taxon>
        <taxon>Streptophyta</taxon>
        <taxon>Embryophyta</taxon>
        <taxon>Tracheophyta</taxon>
        <taxon>Spermatophyta</taxon>
        <taxon>Magnoliopsida</taxon>
        <taxon>eudicotyledons</taxon>
        <taxon>Gunneridae</taxon>
        <taxon>Pentapetalae</taxon>
        <taxon>rosids</taxon>
        <taxon>fabids</taxon>
        <taxon>Rosales</taxon>
        <taxon>Cannabaceae</taxon>
        <taxon>Parasponia</taxon>
    </lineage>
</organism>
<name>A0A2P5DT15_PARAD</name>
<dbReference type="AlphaFoldDB" id="A0A2P5DT15"/>
<protein>
    <submittedName>
        <fullName evidence="1">Uncharacterized protein</fullName>
    </submittedName>
</protein>
<dbReference type="EMBL" id="JXTB01000018">
    <property type="protein sequence ID" value="PON76418.1"/>
    <property type="molecule type" value="Genomic_DNA"/>
</dbReference>
<dbReference type="Proteomes" id="UP000237105">
    <property type="component" value="Unassembled WGS sequence"/>
</dbReference>
<proteinExistence type="predicted"/>
<keyword evidence="2" id="KW-1185">Reference proteome</keyword>
<gene>
    <name evidence="1" type="ORF">PanWU01x14_034720</name>
</gene>
<evidence type="ECO:0000313" key="1">
    <source>
        <dbReference type="EMBL" id="PON76418.1"/>
    </source>
</evidence>